<keyword evidence="2" id="KW-1185">Reference proteome</keyword>
<proteinExistence type="predicted"/>
<organism evidence="1 2">
    <name type="scientific">Aphis craccivora</name>
    <name type="common">Cowpea aphid</name>
    <dbReference type="NCBI Taxonomy" id="307492"/>
    <lineage>
        <taxon>Eukaryota</taxon>
        <taxon>Metazoa</taxon>
        <taxon>Ecdysozoa</taxon>
        <taxon>Arthropoda</taxon>
        <taxon>Hexapoda</taxon>
        <taxon>Insecta</taxon>
        <taxon>Pterygota</taxon>
        <taxon>Neoptera</taxon>
        <taxon>Paraneoptera</taxon>
        <taxon>Hemiptera</taxon>
        <taxon>Sternorrhyncha</taxon>
        <taxon>Aphidomorpha</taxon>
        <taxon>Aphidoidea</taxon>
        <taxon>Aphididae</taxon>
        <taxon>Aphidini</taxon>
        <taxon>Aphis</taxon>
        <taxon>Aphis</taxon>
    </lineage>
</organism>
<sequence>MLCVFFLCLCTRERVEIMLQFQTLGVVSYSKITLVDALGRSFFEFHNSFQKRREKPKKKLRKNGNFYAKPAVFDQIDFFIFVDSRLLYLHSKKKKNNNKNLQFQLIYG</sequence>
<dbReference type="Proteomes" id="UP000478052">
    <property type="component" value="Unassembled WGS sequence"/>
</dbReference>
<gene>
    <name evidence="1" type="ORF">FWK35_00011088</name>
</gene>
<name>A0A6G0YTG6_APHCR</name>
<protein>
    <submittedName>
        <fullName evidence="1">Uncharacterized protein</fullName>
    </submittedName>
</protein>
<dbReference type="AlphaFoldDB" id="A0A6G0YTG6"/>
<dbReference type="EMBL" id="VUJU01002473">
    <property type="protein sequence ID" value="KAF0761179.1"/>
    <property type="molecule type" value="Genomic_DNA"/>
</dbReference>
<reference evidence="1 2" key="1">
    <citation type="submission" date="2019-08" db="EMBL/GenBank/DDBJ databases">
        <title>Whole genome of Aphis craccivora.</title>
        <authorList>
            <person name="Voronova N.V."/>
            <person name="Shulinski R.S."/>
            <person name="Bandarenka Y.V."/>
            <person name="Zhorov D.G."/>
            <person name="Warner D."/>
        </authorList>
    </citation>
    <scope>NUCLEOTIDE SEQUENCE [LARGE SCALE GENOMIC DNA]</scope>
    <source>
        <strain evidence="1">180601</strain>
        <tissue evidence="1">Whole Body</tissue>
    </source>
</reference>
<evidence type="ECO:0000313" key="2">
    <source>
        <dbReference type="Proteomes" id="UP000478052"/>
    </source>
</evidence>
<comment type="caution">
    <text evidence="1">The sequence shown here is derived from an EMBL/GenBank/DDBJ whole genome shotgun (WGS) entry which is preliminary data.</text>
</comment>
<evidence type="ECO:0000313" key="1">
    <source>
        <dbReference type="EMBL" id="KAF0761179.1"/>
    </source>
</evidence>
<accession>A0A6G0YTG6</accession>